<reference evidence="2" key="1">
    <citation type="journal article" date="2014" name="Science">
        <title>Ancient hybridizations among the ancestral genomes of bread wheat.</title>
        <authorList>
            <consortium name="International Wheat Genome Sequencing Consortium,"/>
            <person name="Marcussen T."/>
            <person name="Sandve S.R."/>
            <person name="Heier L."/>
            <person name="Spannagl M."/>
            <person name="Pfeifer M."/>
            <person name="Jakobsen K.S."/>
            <person name="Wulff B.B."/>
            <person name="Steuernagel B."/>
            <person name="Mayer K.F."/>
            <person name="Olsen O.A."/>
        </authorList>
    </citation>
    <scope>NUCLEOTIDE SEQUENCE [LARGE SCALE GENOMIC DNA]</scope>
    <source>
        <strain evidence="2">cv. AL8/78</strain>
    </source>
</reference>
<keyword evidence="2" id="KW-1185">Reference proteome</keyword>
<reference evidence="1" key="4">
    <citation type="submission" date="2019-03" db="UniProtKB">
        <authorList>
            <consortium name="EnsemblPlants"/>
        </authorList>
    </citation>
    <scope>IDENTIFICATION</scope>
</reference>
<evidence type="ECO:0000313" key="2">
    <source>
        <dbReference type="Proteomes" id="UP000015105"/>
    </source>
</evidence>
<dbReference type="Proteomes" id="UP000015105">
    <property type="component" value="Chromosome 3D"/>
</dbReference>
<dbReference type="AlphaFoldDB" id="A0A453F2T9"/>
<reference evidence="1" key="5">
    <citation type="journal article" date="2021" name="G3 (Bethesda)">
        <title>Aegilops tauschii genome assembly Aet v5.0 features greater sequence contiguity and improved annotation.</title>
        <authorList>
            <person name="Wang L."/>
            <person name="Zhu T."/>
            <person name="Rodriguez J.C."/>
            <person name="Deal K.R."/>
            <person name="Dubcovsky J."/>
            <person name="McGuire P.E."/>
            <person name="Lux T."/>
            <person name="Spannagl M."/>
            <person name="Mayer K.F.X."/>
            <person name="Baldrich P."/>
            <person name="Meyers B.C."/>
            <person name="Huo N."/>
            <person name="Gu Y.Q."/>
            <person name="Zhou H."/>
            <person name="Devos K.M."/>
            <person name="Bennetzen J.L."/>
            <person name="Unver T."/>
            <person name="Budak H."/>
            <person name="Gulick P.J."/>
            <person name="Galiba G."/>
            <person name="Kalapos B."/>
            <person name="Nelson D.R."/>
            <person name="Li P."/>
            <person name="You F.M."/>
            <person name="Luo M.C."/>
            <person name="Dvorak J."/>
        </authorList>
    </citation>
    <scope>NUCLEOTIDE SEQUENCE [LARGE SCALE GENOMIC DNA]</scope>
    <source>
        <strain evidence="1">cv. AL8/78</strain>
    </source>
</reference>
<organism evidence="1 2">
    <name type="scientific">Aegilops tauschii subsp. strangulata</name>
    <name type="common">Goatgrass</name>
    <dbReference type="NCBI Taxonomy" id="200361"/>
    <lineage>
        <taxon>Eukaryota</taxon>
        <taxon>Viridiplantae</taxon>
        <taxon>Streptophyta</taxon>
        <taxon>Embryophyta</taxon>
        <taxon>Tracheophyta</taxon>
        <taxon>Spermatophyta</taxon>
        <taxon>Magnoliopsida</taxon>
        <taxon>Liliopsida</taxon>
        <taxon>Poales</taxon>
        <taxon>Poaceae</taxon>
        <taxon>BOP clade</taxon>
        <taxon>Pooideae</taxon>
        <taxon>Triticodae</taxon>
        <taxon>Triticeae</taxon>
        <taxon>Triticinae</taxon>
        <taxon>Aegilops</taxon>
    </lineage>
</organism>
<dbReference type="Gramene" id="AET3Gv20552700.1">
    <property type="protein sequence ID" value="AET3Gv20552700.1"/>
    <property type="gene ID" value="AET3Gv20552700"/>
</dbReference>
<dbReference type="EnsemblPlants" id="AET3Gv20552700.1">
    <property type="protein sequence ID" value="AET3Gv20552700.1"/>
    <property type="gene ID" value="AET3Gv20552700"/>
</dbReference>
<accession>A0A453F2T9</accession>
<proteinExistence type="predicted"/>
<name>A0A453F2T9_AEGTS</name>
<reference evidence="1" key="3">
    <citation type="journal article" date="2017" name="Nature">
        <title>Genome sequence of the progenitor of the wheat D genome Aegilops tauschii.</title>
        <authorList>
            <person name="Luo M.C."/>
            <person name="Gu Y.Q."/>
            <person name="Puiu D."/>
            <person name="Wang H."/>
            <person name="Twardziok S.O."/>
            <person name="Deal K.R."/>
            <person name="Huo N."/>
            <person name="Zhu T."/>
            <person name="Wang L."/>
            <person name="Wang Y."/>
            <person name="McGuire P.E."/>
            <person name="Liu S."/>
            <person name="Long H."/>
            <person name="Ramasamy R.K."/>
            <person name="Rodriguez J.C."/>
            <person name="Van S.L."/>
            <person name="Yuan L."/>
            <person name="Wang Z."/>
            <person name="Xia Z."/>
            <person name="Xiao L."/>
            <person name="Anderson O.D."/>
            <person name="Ouyang S."/>
            <person name="Liang Y."/>
            <person name="Zimin A.V."/>
            <person name="Pertea G."/>
            <person name="Qi P."/>
            <person name="Bennetzen J.L."/>
            <person name="Dai X."/>
            <person name="Dawson M.W."/>
            <person name="Muller H.G."/>
            <person name="Kugler K."/>
            <person name="Rivarola-Duarte L."/>
            <person name="Spannagl M."/>
            <person name="Mayer K.F.X."/>
            <person name="Lu F.H."/>
            <person name="Bevan M.W."/>
            <person name="Leroy P."/>
            <person name="Li P."/>
            <person name="You F.M."/>
            <person name="Sun Q."/>
            <person name="Liu Z."/>
            <person name="Lyons E."/>
            <person name="Wicker T."/>
            <person name="Salzberg S.L."/>
            <person name="Devos K.M."/>
            <person name="Dvorak J."/>
        </authorList>
    </citation>
    <scope>NUCLEOTIDE SEQUENCE [LARGE SCALE GENOMIC DNA]</scope>
    <source>
        <strain evidence="1">cv. AL8/78</strain>
    </source>
</reference>
<protein>
    <submittedName>
        <fullName evidence="1">Uncharacterized protein</fullName>
    </submittedName>
</protein>
<sequence length="218" mass="24721">MQLIHVVDGGYHGASMEHRRDRRCCDGAFAAPRNVLLWSIAGGVCASIDLQWSIRELQCNVGGAATHGSRRRRSCNAMRCGALTCRRRRSCNAMRYGARTCRRLRSCNAMRCGAQTCSSSRQQKLQWNGVFFAAAEMTCSSRRSSLLQGDHDTWPVRQAVARDRRATSDELVLRWRDDGSNFCWVADVVWLSNQMVVKRLIQRRARRFIIGSCYPDDA</sequence>
<reference evidence="2" key="2">
    <citation type="journal article" date="2017" name="Nat. Plants">
        <title>The Aegilops tauschii genome reveals multiple impacts of transposons.</title>
        <authorList>
            <person name="Zhao G."/>
            <person name="Zou C."/>
            <person name="Li K."/>
            <person name="Wang K."/>
            <person name="Li T."/>
            <person name="Gao L."/>
            <person name="Zhang X."/>
            <person name="Wang H."/>
            <person name="Yang Z."/>
            <person name="Liu X."/>
            <person name="Jiang W."/>
            <person name="Mao L."/>
            <person name="Kong X."/>
            <person name="Jiao Y."/>
            <person name="Jia J."/>
        </authorList>
    </citation>
    <scope>NUCLEOTIDE SEQUENCE [LARGE SCALE GENOMIC DNA]</scope>
    <source>
        <strain evidence="2">cv. AL8/78</strain>
    </source>
</reference>
<evidence type="ECO:0000313" key="1">
    <source>
        <dbReference type="EnsemblPlants" id="AET3Gv20552700.1"/>
    </source>
</evidence>